<reference evidence="3 4" key="1">
    <citation type="journal article" date="2025" name="Anaerobe">
        <title>Description of Anaerococcus kampingiae sp. nov., Anaerococcus groningensis sp. nov., Anaerococcus martiniensis sp. nov., and Anaerococcus cruorum sp. nov., isolated from human clinical specimens.</title>
        <authorList>
            <person name="Boiten K.E."/>
            <person name="Meijer J."/>
            <person name="van Wezel E.M."/>
            <person name="Veloo A.C.M."/>
        </authorList>
    </citation>
    <scope>NUCLEOTIDE SEQUENCE [LARGE SCALE GENOMIC DNA]</scope>
    <source>
        <strain evidence="3 4">ENR0874</strain>
    </source>
</reference>
<dbReference type="EMBL" id="JBGMEF010000033">
    <property type="protein sequence ID" value="MFO3667780.1"/>
    <property type="molecule type" value="Genomic_DNA"/>
</dbReference>
<evidence type="ECO:0000256" key="1">
    <source>
        <dbReference type="ARBA" id="ARBA00023125"/>
    </source>
</evidence>
<dbReference type="PANTHER" id="PTHR46558:SF4">
    <property type="entry name" value="DNA-BIDING PHAGE PROTEIN"/>
    <property type="match status" value="1"/>
</dbReference>
<dbReference type="InterPro" id="IPR001387">
    <property type="entry name" value="Cro/C1-type_HTH"/>
</dbReference>
<accession>A0ABW9MFN7</accession>
<comment type="caution">
    <text evidence="3">The sequence shown here is derived from an EMBL/GenBank/DDBJ whole genome shotgun (WGS) entry which is preliminary data.</text>
</comment>
<dbReference type="SMART" id="SM00530">
    <property type="entry name" value="HTH_XRE"/>
    <property type="match status" value="1"/>
</dbReference>
<proteinExistence type="predicted"/>
<dbReference type="Pfam" id="PF01381">
    <property type="entry name" value="HTH_3"/>
    <property type="match status" value="1"/>
</dbReference>
<gene>
    <name evidence="3" type="ORF">ACCQ42_08360</name>
</gene>
<dbReference type="PANTHER" id="PTHR46558">
    <property type="entry name" value="TRACRIPTIONAL REGULATORY PROTEIN-RELATED-RELATED"/>
    <property type="match status" value="1"/>
</dbReference>
<protein>
    <submittedName>
        <fullName evidence="3">Helix-turn-helix domain-containing protein</fullName>
    </submittedName>
</protein>
<organism evidence="3 4">
    <name type="scientific">Anaerococcus kampingae</name>
    <dbReference type="NCBI Taxonomy" id="3115614"/>
    <lineage>
        <taxon>Bacteria</taxon>
        <taxon>Bacillati</taxon>
        <taxon>Bacillota</taxon>
        <taxon>Tissierellia</taxon>
        <taxon>Tissierellales</taxon>
        <taxon>Peptoniphilaceae</taxon>
        <taxon>Anaerococcus</taxon>
    </lineage>
</organism>
<name>A0ABW9MFN7_9FIRM</name>
<evidence type="ECO:0000259" key="2">
    <source>
        <dbReference type="PROSITE" id="PS50943"/>
    </source>
</evidence>
<dbReference type="RefSeq" id="WP_410035906.1">
    <property type="nucleotide sequence ID" value="NZ_JBGMEF010000033.1"/>
</dbReference>
<sequence>MKTDINKEVGAKIRMYRKIKNMTLEDLSKKVYKSKSTISKYETGQIQIDVESLYAIADVFEINVEKLLFYKDEYILEDKKKELPAFFRNLTRLYTYSYDGRNNKIIRSRVNINSKVEDNNYRVSMYMNYSDSETYQVCENTYSGYIEHFDAKSNIILTNRDTPMEKAIIQIPASFLDSETKWSLWSGFSTRPMMPCASKMLISKEEIKYSKEFESSLKVNKEDIRCLRLYNMLSVV</sequence>
<dbReference type="InterPro" id="IPR010982">
    <property type="entry name" value="Lambda_DNA-bd_dom_sf"/>
</dbReference>
<dbReference type="Gene3D" id="1.10.260.40">
    <property type="entry name" value="lambda repressor-like DNA-binding domains"/>
    <property type="match status" value="1"/>
</dbReference>
<evidence type="ECO:0000313" key="4">
    <source>
        <dbReference type="Proteomes" id="UP001637994"/>
    </source>
</evidence>
<dbReference type="PROSITE" id="PS50943">
    <property type="entry name" value="HTH_CROC1"/>
    <property type="match status" value="1"/>
</dbReference>
<dbReference type="Proteomes" id="UP001637994">
    <property type="component" value="Unassembled WGS sequence"/>
</dbReference>
<evidence type="ECO:0000313" key="3">
    <source>
        <dbReference type="EMBL" id="MFO3667780.1"/>
    </source>
</evidence>
<keyword evidence="1" id="KW-0238">DNA-binding</keyword>
<keyword evidence="4" id="KW-1185">Reference proteome</keyword>
<feature type="domain" description="HTH cro/C1-type" evidence="2">
    <location>
        <begin position="13"/>
        <end position="67"/>
    </location>
</feature>
<dbReference type="SUPFAM" id="SSF47413">
    <property type="entry name" value="lambda repressor-like DNA-binding domains"/>
    <property type="match status" value="1"/>
</dbReference>
<dbReference type="CDD" id="cd00093">
    <property type="entry name" value="HTH_XRE"/>
    <property type="match status" value="1"/>
</dbReference>